<proteinExistence type="predicted"/>
<dbReference type="SUPFAM" id="SSF50969">
    <property type="entry name" value="YVTN repeat-like/Quinoprotein amine dehydrogenase"/>
    <property type="match status" value="1"/>
</dbReference>
<name>A0A7W7KQV7_PSENT</name>
<evidence type="ECO:0000256" key="1">
    <source>
        <dbReference type="SAM" id="MobiDB-lite"/>
    </source>
</evidence>
<dbReference type="Proteomes" id="UP000566995">
    <property type="component" value="Unassembled WGS sequence"/>
</dbReference>
<organism evidence="2 3">
    <name type="scientific">Pseudomonas nitroreducens</name>
    <dbReference type="NCBI Taxonomy" id="46680"/>
    <lineage>
        <taxon>Bacteria</taxon>
        <taxon>Pseudomonadati</taxon>
        <taxon>Pseudomonadota</taxon>
        <taxon>Gammaproteobacteria</taxon>
        <taxon>Pseudomonadales</taxon>
        <taxon>Pseudomonadaceae</taxon>
        <taxon>Pseudomonas</taxon>
    </lineage>
</organism>
<gene>
    <name evidence="2" type="ORF">HNP46_006117</name>
</gene>
<sequence>MGWWNTIFGGKKKSPRRLEQSLAANGSLDDGFFTSMNPPFMGRGFPSPDGRYVVGWAVTGNSQSAGEAPNLVLWARETDELVQQRTLIRPGRATVSNTGLIAAEDWLSDQELSGRFVVLSKTGDLVIDHRLGANIFVSGISPNGRYAFCQTAGHVKKYVDGGTVFFFDLDTGSLLFRKELHKQWPKSYRIDEKKGQLIAKYEDGSQVRIAPDEVDQVGRDADDLWAVCTQAEELLEQKSQDLLRLSEVEEAINRLRAATLLHPRVDAQSNRVLGQVLEALGRQADALIAWDAALAIDPKIGVKRKAEALRKRLGLPPAGAGGTVPAPETHSETPSD</sequence>
<dbReference type="RefSeq" id="WP_184596494.1">
    <property type="nucleotide sequence ID" value="NZ_JACHLI010000036.1"/>
</dbReference>
<evidence type="ECO:0000313" key="2">
    <source>
        <dbReference type="EMBL" id="MBB4867206.1"/>
    </source>
</evidence>
<comment type="caution">
    <text evidence="2">The sequence shown here is derived from an EMBL/GenBank/DDBJ whole genome shotgun (WGS) entry which is preliminary data.</text>
</comment>
<dbReference type="Gene3D" id="1.25.40.10">
    <property type="entry name" value="Tetratricopeptide repeat domain"/>
    <property type="match status" value="1"/>
</dbReference>
<reference evidence="2 3" key="1">
    <citation type="submission" date="2020-08" db="EMBL/GenBank/DDBJ databases">
        <title>Functional genomics of gut bacteria from endangered species of beetles.</title>
        <authorList>
            <person name="Carlos-Shanley C."/>
        </authorList>
    </citation>
    <scope>NUCLEOTIDE SEQUENCE [LARGE SCALE GENOMIC DNA]</scope>
    <source>
        <strain evidence="2 3">S00179</strain>
    </source>
</reference>
<protein>
    <recommendedName>
        <fullName evidence="4">Tetratricopeptide repeat protein</fullName>
    </recommendedName>
</protein>
<evidence type="ECO:0008006" key="4">
    <source>
        <dbReference type="Google" id="ProtNLM"/>
    </source>
</evidence>
<dbReference type="EMBL" id="JACHLI010000036">
    <property type="protein sequence ID" value="MBB4867206.1"/>
    <property type="molecule type" value="Genomic_DNA"/>
</dbReference>
<dbReference type="InterPro" id="IPR011044">
    <property type="entry name" value="Quino_amine_DH_bsu"/>
</dbReference>
<accession>A0A7W7KQV7</accession>
<evidence type="ECO:0000313" key="3">
    <source>
        <dbReference type="Proteomes" id="UP000566995"/>
    </source>
</evidence>
<feature type="region of interest" description="Disordered" evidence="1">
    <location>
        <begin position="312"/>
        <end position="336"/>
    </location>
</feature>
<dbReference type="InterPro" id="IPR011990">
    <property type="entry name" value="TPR-like_helical_dom_sf"/>
</dbReference>
<dbReference type="AlphaFoldDB" id="A0A7W7KQV7"/>
<dbReference type="SUPFAM" id="SSF48452">
    <property type="entry name" value="TPR-like"/>
    <property type="match status" value="1"/>
</dbReference>